<gene>
    <name evidence="1" type="ORF">BKA55DRAFT_562211</name>
</gene>
<keyword evidence="2" id="KW-1185">Reference proteome</keyword>
<comment type="caution">
    <text evidence="1">The sequence shown here is derived from an EMBL/GenBank/DDBJ whole genome shotgun (WGS) entry which is preliminary data.</text>
</comment>
<reference evidence="1" key="1">
    <citation type="journal article" date="2021" name="Nat. Commun.">
        <title>Genetic determinants of endophytism in the Arabidopsis root mycobiome.</title>
        <authorList>
            <person name="Mesny F."/>
            <person name="Miyauchi S."/>
            <person name="Thiergart T."/>
            <person name="Pickel B."/>
            <person name="Atanasova L."/>
            <person name="Karlsson M."/>
            <person name="Huettel B."/>
            <person name="Barry K.W."/>
            <person name="Haridas S."/>
            <person name="Chen C."/>
            <person name="Bauer D."/>
            <person name="Andreopoulos W."/>
            <person name="Pangilinan J."/>
            <person name="LaButti K."/>
            <person name="Riley R."/>
            <person name="Lipzen A."/>
            <person name="Clum A."/>
            <person name="Drula E."/>
            <person name="Henrissat B."/>
            <person name="Kohler A."/>
            <person name="Grigoriev I.V."/>
            <person name="Martin F.M."/>
            <person name="Hacquard S."/>
        </authorList>
    </citation>
    <scope>NUCLEOTIDE SEQUENCE</scope>
    <source>
        <strain evidence="1">MPI-CAGE-AT-0023</strain>
    </source>
</reference>
<name>A0A9P9HLL7_FUSRE</name>
<dbReference type="EMBL" id="JAGMUX010000005">
    <property type="protein sequence ID" value="KAH7259208.1"/>
    <property type="molecule type" value="Genomic_DNA"/>
</dbReference>
<dbReference type="AlphaFoldDB" id="A0A9P9HLL7"/>
<accession>A0A9P9HLL7</accession>
<proteinExistence type="predicted"/>
<dbReference type="Proteomes" id="UP000720189">
    <property type="component" value="Unassembled WGS sequence"/>
</dbReference>
<evidence type="ECO:0008006" key="3">
    <source>
        <dbReference type="Google" id="ProtNLM"/>
    </source>
</evidence>
<organism evidence="1 2">
    <name type="scientific">Fusarium redolens</name>
    <dbReference type="NCBI Taxonomy" id="48865"/>
    <lineage>
        <taxon>Eukaryota</taxon>
        <taxon>Fungi</taxon>
        <taxon>Dikarya</taxon>
        <taxon>Ascomycota</taxon>
        <taxon>Pezizomycotina</taxon>
        <taxon>Sordariomycetes</taxon>
        <taxon>Hypocreomycetidae</taxon>
        <taxon>Hypocreales</taxon>
        <taxon>Nectriaceae</taxon>
        <taxon>Fusarium</taxon>
        <taxon>Fusarium redolens species complex</taxon>
    </lineage>
</organism>
<protein>
    <recommendedName>
        <fullName evidence="3">Aminoglycoside phosphotransferase domain-containing protein</fullName>
    </recommendedName>
</protein>
<sequence>MRVSLPVDPKHKTAGEVATLKWLSQHSTMPVPRVIAFDDTRDNQIGFEWILMEYEQWQLRKVYSETISQQYPQWDKLVAKNTLKVDFLGAVARCADGILLKGVEKWVDAVWEGERPRLGEILQS</sequence>
<evidence type="ECO:0000313" key="1">
    <source>
        <dbReference type="EMBL" id="KAH7259208.1"/>
    </source>
</evidence>
<dbReference type="Gene3D" id="3.30.200.20">
    <property type="entry name" value="Phosphorylase Kinase, domain 1"/>
    <property type="match status" value="1"/>
</dbReference>
<evidence type="ECO:0000313" key="2">
    <source>
        <dbReference type="Proteomes" id="UP000720189"/>
    </source>
</evidence>
<dbReference type="RefSeq" id="XP_046051916.1">
    <property type="nucleotide sequence ID" value="XM_046192248.1"/>
</dbReference>
<dbReference type="GeneID" id="70222202"/>
<dbReference type="OrthoDB" id="10003767at2759"/>